<feature type="domain" description="Polymerase nucleotidyl transferase" evidence="10">
    <location>
        <begin position="12"/>
        <end position="81"/>
    </location>
</feature>
<dbReference type="Proteomes" id="UP000664317">
    <property type="component" value="Unassembled WGS sequence"/>
</dbReference>
<dbReference type="RefSeq" id="WP_206576619.1">
    <property type="nucleotide sequence ID" value="NZ_JAFKCT010000001.1"/>
</dbReference>
<evidence type="ECO:0000256" key="5">
    <source>
        <dbReference type="ARBA" id="ARBA00022723"/>
    </source>
</evidence>
<evidence type="ECO:0000256" key="2">
    <source>
        <dbReference type="ARBA" id="ARBA00022649"/>
    </source>
</evidence>
<keyword evidence="12" id="KW-1185">Reference proteome</keyword>
<dbReference type="SUPFAM" id="SSF81301">
    <property type="entry name" value="Nucleotidyltransferase"/>
    <property type="match status" value="1"/>
</dbReference>
<evidence type="ECO:0000313" key="12">
    <source>
        <dbReference type="Proteomes" id="UP000664317"/>
    </source>
</evidence>
<evidence type="ECO:0000256" key="4">
    <source>
        <dbReference type="ARBA" id="ARBA00022695"/>
    </source>
</evidence>
<evidence type="ECO:0000259" key="10">
    <source>
        <dbReference type="Pfam" id="PF01909"/>
    </source>
</evidence>
<organism evidence="11 12">
    <name type="scientific">Algoriphagus oliviformis</name>
    <dbReference type="NCBI Taxonomy" id="2811231"/>
    <lineage>
        <taxon>Bacteria</taxon>
        <taxon>Pseudomonadati</taxon>
        <taxon>Bacteroidota</taxon>
        <taxon>Cytophagia</taxon>
        <taxon>Cytophagales</taxon>
        <taxon>Cyclobacteriaceae</taxon>
        <taxon>Algoriphagus</taxon>
    </lineage>
</organism>
<evidence type="ECO:0000313" key="11">
    <source>
        <dbReference type="EMBL" id="MBN7809821.1"/>
    </source>
</evidence>
<dbReference type="CDD" id="cd05403">
    <property type="entry name" value="NT_KNTase_like"/>
    <property type="match status" value="1"/>
</dbReference>
<keyword evidence="6" id="KW-0547">Nucleotide-binding</keyword>
<dbReference type="Gene3D" id="3.30.460.10">
    <property type="entry name" value="Beta Polymerase, domain 2"/>
    <property type="match status" value="1"/>
</dbReference>
<keyword evidence="5" id="KW-0479">Metal-binding</keyword>
<keyword evidence="8" id="KW-0460">Magnesium</keyword>
<dbReference type="Pfam" id="PF01909">
    <property type="entry name" value="NTP_transf_2"/>
    <property type="match status" value="1"/>
</dbReference>
<comment type="similarity">
    <text evidence="9">Belongs to the MntA antitoxin family.</text>
</comment>
<keyword evidence="4" id="KW-0548">Nucleotidyltransferase</keyword>
<protein>
    <submittedName>
        <fullName evidence="11">Nucleotidyltransferase family protein</fullName>
    </submittedName>
</protein>
<comment type="cofactor">
    <cofactor evidence="1">
        <name>Mg(2+)</name>
        <dbReference type="ChEBI" id="CHEBI:18420"/>
    </cofactor>
</comment>
<evidence type="ECO:0000256" key="1">
    <source>
        <dbReference type="ARBA" id="ARBA00001946"/>
    </source>
</evidence>
<dbReference type="InterPro" id="IPR043519">
    <property type="entry name" value="NT_sf"/>
</dbReference>
<name>A0ABS3C0Z4_9BACT</name>
<dbReference type="InterPro" id="IPR002934">
    <property type="entry name" value="Polymerase_NTP_transf_dom"/>
</dbReference>
<evidence type="ECO:0000256" key="6">
    <source>
        <dbReference type="ARBA" id="ARBA00022741"/>
    </source>
</evidence>
<comment type="caution">
    <text evidence="11">The sequence shown here is derived from an EMBL/GenBank/DDBJ whole genome shotgun (WGS) entry which is preliminary data.</text>
</comment>
<keyword evidence="7" id="KW-0067">ATP-binding</keyword>
<evidence type="ECO:0000256" key="9">
    <source>
        <dbReference type="ARBA" id="ARBA00038276"/>
    </source>
</evidence>
<proteinExistence type="inferred from homology"/>
<dbReference type="EMBL" id="JAFKCT010000001">
    <property type="protein sequence ID" value="MBN7809821.1"/>
    <property type="molecule type" value="Genomic_DNA"/>
</dbReference>
<evidence type="ECO:0000256" key="7">
    <source>
        <dbReference type="ARBA" id="ARBA00022840"/>
    </source>
</evidence>
<sequence length="93" mass="10422">MLSISEKNIILKTLRPYKLRSLGVFGSYSRNEEKAASDIDLLIEFEESPNLLELIGIEQDLSDSLNRKVELITTKSLSPLIGGFVQKDLISLI</sequence>
<reference evidence="11 12" key="1">
    <citation type="submission" date="2021-03" db="EMBL/GenBank/DDBJ databases">
        <title>novel species isolated from a fishpond in China.</title>
        <authorList>
            <person name="Lu H."/>
            <person name="Cai Z."/>
        </authorList>
    </citation>
    <scope>NUCLEOTIDE SEQUENCE [LARGE SCALE GENOMIC DNA]</scope>
    <source>
        <strain evidence="11 12">H41</strain>
    </source>
</reference>
<keyword evidence="3" id="KW-0808">Transferase</keyword>
<accession>A0ABS3C0Z4</accession>
<dbReference type="PANTHER" id="PTHR33571">
    <property type="entry name" value="SSL8005 PROTEIN"/>
    <property type="match status" value="1"/>
</dbReference>
<evidence type="ECO:0000256" key="8">
    <source>
        <dbReference type="ARBA" id="ARBA00022842"/>
    </source>
</evidence>
<evidence type="ECO:0000256" key="3">
    <source>
        <dbReference type="ARBA" id="ARBA00022679"/>
    </source>
</evidence>
<dbReference type="InterPro" id="IPR052038">
    <property type="entry name" value="Type-VII_TA_antitoxin"/>
</dbReference>
<gene>
    <name evidence="11" type="ORF">J0A68_02575</name>
</gene>
<dbReference type="PANTHER" id="PTHR33571:SF14">
    <property type="entry name" value="PROTEIN ADENYLYLTRANSFERASE MJ0435-RELATED"/>
    <property type="match status" value="1"/>
</dbReference>
<keyword evidence="2" id="KW-1277">Toxin-antitoxin system</keyword>